<gene>
    <name evidence="1" type="ORF">DV515_00003514</name>
</gene>
<accession>A0A3L8SSD4</accession>
<dbReference type="EMBL" id="QUSF01000007">
    <property type="protein sequence ID" value="RLW07571.1"/>
    <property type="molecule type" value="Genomic_DNA"/>
</dbReference>
<sequence>MRSPAVAADGLRCLSVLRPRARPRAGVCPGLCHSFRACPPCLDQDISLPKDQLIFRAESLQFRISTTAVCLKLMQELRKGLFK</sequence>
<evidence type="ECO:0000313" key="2">
    <source>
        <dbReference type="Proteomes" id="UP000276834"/>
    </source>
</evidence>
<dbReference type="AlphaFoldDB" id="A0A3L8SSD4"/>
<keyword evidence="2" id="KW-1185">Reference proteome</keyword>
<comment type="caution">
    <text evidence="1">The sequence shown here is derived from an EMBL/GenBank/DDBJ whole genome shotgun (WGS) entry which is preliminary data.</text>
</comment>
<reference evidence="1 2" key="1">
    <citation type="journal article" date="2018" name="Proc. R. Soc. B">
        <title>A non-coding region near Follistatin controls head colour polymorphism in the Gouldian finch.</title>
        <authorList>
            <person name="Toomey M.B."/>
            <person name="Marques C.I."/>
            <person name="Andrade P."/>
            <person name="Araujo P.M."/>
            <person name="Sabatino S."/>
            <person name="Gazda M.A."/>
            <person name="Afonso S."/>
            <person name="Lopes R.J."/>
            <person name="Corbo J.C."/>
            <person name="Carneiro M."/>
        </authorList>
    </citation>
    <scope>NUCLEOTIDE SEQUENCE [LARGE SCALE GENOMIC DNA]</scope>
    <source>
        <strain evidence="1">Red01</strain>
        <tissue evidence="1">Muscle</tissue>
    </source>
</reference>
<protein>
    <submittedName>
        <fullName evidence="1">Uncharacterized protein</fullName>
    </submittedName>
</protein>
<feature type="non-terminal residue" evidence="1">
    <location>
        <position position="83"/>
    </location>
</feature>
<dbReference type="Proteomes" id="UP000276834">
    <property type="component" value="Unassembled WGS sequence"/>
</dbReference>
<proteinExistence type="predicted"/>
<evidence type="ECO:0000313" key="1">
    <source>
        <dbReference type="EMBL" id="RLW07571.1"/>
    </source>
</evidence>
<name>A0A3L8SSD4_CHLGU</name>
<organism evidence="1 2">
    <name type="scientific">Chloebia gouldiae</name>
    <name type="common">Gouldian finch</name>
    <name type="synonym">Erythrura gouldiae</name>
    <dbReference type="NCBI Taxonomy" id="44316"/>
    <lineage>
        <taxon>Eukaryota</taxon>
        <taxon>Metazoa</taxon>
        <taxon>Chordata</taxon>
        <taxon>Craniata</taxon>
        <taxon>Vertebrata</taxon>
        <taxon>Euteleostomi</taxon>
        <taxon>Archelosauria</taxon>
        <taxon>Archosauria</taxon>
        <taxon>Dinosauria</taxon>
        <taxon>Saurischia</taxon>
        <taxon>Theropoda</taxon>
        <taxon>Coelurosauria</taxon>
        <taxon>Aves</taxon>
        <taxon>Neognathae</taxon>
        <taxon>Neoaves</taxon>
        <taxon>Telluraves</taxon>
        <taxon>Australaves</taxon>
        <taxon>Passeriformes</taxon>
        <taxon>Passeroidea</taxon>
        <taxon>Passeridae</taxon>
        <taxon>Chloebia</taxon>
    </lineage>
</organism>